<keyword evidence="4" id="KW-1185">Reference proteome</keyword>
<feature type="domain" description="YhfM-like" evidence="2">
    <location>
        <begin position="26"/>
        <end position="129"/>
    </location>
</feature>
<dbReference type="Pfam" id="PF26353">
    <property type="entry name" value="YhfM"/>
    <property type="match status" value="1"/>
</dbReference>
<accession>A0A6G1X988</accession>
<dbReference type="RefSeq" id="WP_153729387.1">
    <property type="nucleotide sequence ID" value="NZ_WJNH01000009.1"/>
</dbReference>
<organism evidence="3 4">
    <name type="scientific">Salinibacillus xinjiangensis</name>
    <dbReference type="NCBI Taxonomy" id="1229268"/>
    <lineage>
        <taxon>Bacteria</taxon>
        <taxon>Bacillati</taxon>
        <taxon>Bacillota</taxon>
        <taxon>Bacilli</taxon>
        <taxon>Bacillales</taxon>
        <taxon>Bacillaceae</taxon>
        <taxon>Salinibacillus</taxon>
    </lineage>
</organism>
<name>A0A6G1X988_9BACI</name>
<feature type="signal peptide" evidence="1">
    <location>
        <begin position="1"/>
        <end position="19"/>
    </location>
</feature>
<gene>
    <name evidence="3" type="ORF">GH754_14530</name>
</gene>
<evidence type="ECO:0000313" key="3">
    <source>
        <dbReference type="EMBL" id="MRG87507.1"/>
    </source>
</evidence>
<sequence>MKKGTIGLIIILAILSACTNTNLVPDEKINKIVVTKTSDNTKYQFTNKENIQLFEDTFRDVRKVDGVLDIRKQDYDVVFYFDDHQEKTLWMWLSEESGLAMNPNNTHVGYDLNVSNVEALRNLDWSKYKMPPEE</sequence>
<evidence type="ECO:0000256" key="1">
    <source>
        <dbReference type="SAM" id="SignalP"/>
    </source>
</evidence>
<dbReference type="PROSITE" id="PS51257">
    <property type="entry name" value="PROKAR_LIPOPROTEIN"/>
    <property type="match status" value="1"/>
</dbReference>
<comment type="caution">
    <text evidence="3">The sequence shown here is derived from an EMBL/GenBank/DDBJ whole genome shotgun (WGS) entry which is preliminary data.</text>
</comment>
<protein>
    <recommendedName>
        <fullName evidence="2">YhfM-like domain-containing protein</fullName>
    </recommendedName>
</protein>
<dbReference type="AlphaFoldDB" id="A0A6G1X988"/>
<dbReference type="InterPro" id="IPR058780">
    <property type="entry name" value="YhfM-like_dom"/>
</dbReference>
<reference evidence="3 4" key="1">
    <citation type="submission" date="2019-11" db="EMBL/GenBank/DDBJ databases">
        <authorList>
            <person name="Li J."/>
        </authorList>
    </citation>
    <scope>NUCLEOTIDE SEQUENCE [LARGE SCALE GENOMIC DNA]</scope>
    <source>
        <strain evidence="3 4">J4</strain>
    </source>
</reference>
<evidence type="ECO:0000313" key="4">
    <source>
        <dbReference type="Proteomes" id="UP000480185"/>
    </source>
</evidence>
<dbReference type="EMBL" id="WJNH01000009">
    <property type="protein sequence ID" value="MRG87507.1"/>
    <property type="molecule type" value="Genomic_DNA"/>
</dbReference>
<dbReference type="Proteomes" id="UP000480185">
    <property type="component" value="Unassembled WGS sequence"/>
</dbReference>
<dbReference type="OrthoDB" id="2738838at2"/>
<keyword evidence="1" id="KW-0732">Signal</keyword>
<proteinExistence type="predicted"/>
<feature type="chain" id="PRO_5039241007" description="YhfM-like domain-containing protein" evidence="1">
    <location>
        <begin position="20"/>
        <end position="134"/>
    </location>
</feature>
<evidence type="ECO:0000259" key="2">
    <source>
        <dbReference type="Pfam" id="PF26353"/>
    </source>
</evidence>